<evidence type="ECO:0000313" key="2">
    <source>
        <dbReference type="Proteomes" id="UP001208570"/>
    </source>
</evidence>
<organism evidence="1 2">
    <name type="scientific">Paralvinella palmiformis</name>
    <dbReference type="NCBI Taxonomy" id="53620"/>
    <lineage>
        <taxon>Eukaryota</taxon>
        <taxon>Metazoa</taxon>
        <taxon>Spiralia</taxon>
        <taxon>Lophotrochozoa</taxon>
        <taxon>Annelida</taxon>
        <taxon>Polychaeta</taxon>
        <taxon>Sedentaria</taxon>
        <taxon>Canalipalpata</taxon>
        <taxon>Terebellida</taxon>
        <taxon>Terebelliformia</taxon>
        <taxon>Alvinellidae</taxon>
        <taxon>Paralvinella</taxon>
    </lineage>
</organism>
<accession>A0AAD9JNP6</accession>
<dbReference type="EMBL" id="JAODUP010000242">
    <property type="protein sequence ID" value="KAK2155370.1"/>
    <property type="molecule type" value="Genomic_DNA"/>
</dbReference>
<gene>
    <name evidence="1" type="ORF">LSH36_242g08051</name>
</gene>
<reference evidence="1" key="1">
    <citation type="journal article" date="2023" name="Mol. Biol. Evol.">
        <title>Third-Generation Sequencing Reveals the Adaptive Role of the Epigenome in Three Deep-Sea Polychaetes.</title>
        <authorList>
            <person name="Perez M."/>
            <person name="Aroh O."/>
            <person name="Sun Y."/>
            <person name="Lan Y."/>
            <person name="Juniper S.K."/>
            <person name="Young C.R."/>
            <person name="Angers B."/>
            <person name="Qian P.Y."/>
        </authorList>
    </citation>
    <scope>NUCLEOTIDE SEQUENCE</scope>
    <source>
        <strain evidence="1">P08H-3</strain>
    </source>
</reference>
<proteinExistence type="predicted"/>
<comment type="caution">
    <text evidence="1">The sequence shown here is derived from an EMBL/GenBank/DDBJ whole genome shotgun (WGS) entry which is preliminary data.</text>
</comment>
<dbReference type="AlphaFoldDB" id="A0AAD9JNP6"/>
<protein>
    <submittedName>
        <fullName evidence="1">Uncharacterized protein</fullName>
    </submittedName>
</protein>
<dbReference type="Proteomes" id="UP001208570">
    <property type="component" value="Unassembled WGS sequence"/>
</dbReference>
<keyword evidence="2" id="KW-1185">Reference proteome</keyword>
<name>A0AAD9JNP6_9ANNE</name>
<sequence>MSTIGVNEDDLVVSGSDVSAVDDEAIFHHLVSDPGSIDRLLKVSQLTGLRCTGRIEEASLLCARLFVVDVVVQHFTVDTSKRFSIISTSDN</sequence>
<evidence type="ECO:0000313" key="1">
    <source>
        <dbReference type="EMBL" id="KAK2155370.1"/>
    </source>
</evidence>